<feature type="compositionally biased region" description="Basic and acidic residues" evidence="1">
    <location>
        <begin position="109"/>
        <end position="120"/>
    </location>
</feature>
<dbReference type="RefSeq" id="XP_008871082.1">
    <property type="nucleotide sequence ID" value="XM_008872860.1"/>
</dbReference>
<feature type="region of interest" description="Disordered" evidence="1">
    <location>
        <begin position="199"/>
        <end position="227"/>
    </location>
</feature>
<dbReference type="SUPFAM" id="SSF48403">
    <property type="entry name" value="Ankyrin repeat"/>
    <property type="match status" value="1"/>
</dbReference>
<dbReference type="VEuPathDB" id="FungiDB:H310_07487"/>
<sequence>MDGATAGWKEGLHGLRQSVFGFKNDLTTSLAMWAEDFDVLGKVLVRLIDNQVTGHNEALQTAQRESRSKKLLQSQVNRISSVWEKEHLELVTLRQTVALQNKTMAQLRERIAKNDKRSNDDASPSEETPRKIKVVDELVHQEQLNVPPTAPPSARQPRRFSIGSSALTRTTEAYAAKRKHVPPAQFQSILKRPKYDDVTDENSTKQVKAAPSAVAASIPRSRDLSPDDTQVARTLYANRVVDNPDLDLDDIVLEVLESRHDRLMKADVERSDALRRFILPASSPPLLLKIKSTASLSQPKVLTPLQFATFFGEYNVAQVLLRQHPSQAEEALIDASREGYVNIVQLILTSPSLELEWSPHAIGRAFVVATTHCHLDVMAYCHASPLANLALLCKGDWCTRDQLGLRYIAAAAHAAVDQNSVQALAWLLQSNALYRFELEHAFELAMRRATTHRTNEGALAYLPLLCSFIHSHPFLASIVTRGCRDPDRAIAVRVKAIATYLIADLHTNTSR</sequence>
<feature type="region of interest" description="Disordered" evidence="1">
    <location>
        <begin position="109"/>
        <end position="131"/>
    </location>
</feature>
<organism evidence="2">
    <name type="scientific">Aphanomyces invadans</name>
    <dbReference type="NCBI Taxonomy" id="157072"/>
    <lineage>
        <taxon>Eukaryota</taxon>
        <taxon>Sar</taxon>
        <taxon>Stramenopiles</taxon>
        <taxon>Oomycota</taxon>
        <taxon>Saprolegniomycetes</taxon>
        <taxon>Saprolegniales</taxon>
        <taxon>Verrucalvaceae</taxon>
        <taxon>Aphanomyces</taxon>
    </lineage>
</organism>
<protein>
    <submittedName>
        <fullName evidence="2">Uncharacterized protein</fullName>
    </submittedName>
</protein>
<evidence type="ECO:0000256" key="1">
    <source>
        <dbReference type="SAM" id="MobiDB-lite"/>
    </source>
</evidence>
<dbReference type="AlphaFoldDB" id="A0A024U2D5"/>
<reference evidence="2" key="1">
    <citation type="submission" date="2013-12" db="EMBL/GenBank/DDBJ databases">
        <title>The Genome Sequence of Aphanomyces invadans NJM9701.</title>
        <authorList>
            <consortium name="The Broad Institute Genomics Platform"/>
            <person name="Russ C."/>
            <person name="Tyler B."/>
            <person name="van West P."/>
            <person name="Dieguez-Uribeondo J."/>
            <person name="Young S.K."/>
            <person name="Zeng Q."/>
            <person name="Gargeya S."/>
            <person name="Fitzgerald M."/>
            <person name="Abouelleil A."/>
            <person name="Alvarado L."/>
            <person name="Chapman S.B."/>
            <person name="Gainer-Dewar J."/>
            <person name="Goldberg J."/>
            <person name="Griggs A."/>
            <person name="Gujja S."/>
            <person name="Hansen M."/>
            <person name="Howarth C."/>
            <person name="Imamovic A."/>
            <person name="Ireland A."/>
            <person name="Larimer J."/>
            <person name="McCowan C."/>
            <person name="Murphy C."/>
            <person name="Pearson M."/>
            <person name="Poon T.W."/>
            <person name="Priest M."/>
            <person name="Roberts A."/>
            <person name="Saif S."/>
            <person name="Shea T."/>
            <person name="Sykes S."/>
            <person name="Wortman J."/>
            <person name="Nusbaum C."/>
            <person name="Birren B."/>
        </authorList>
    </citation>
    <scope>NUCLEOTIDE SEQUENCE [LARGE SCALE GENOMIC DNA]</scope>
    <source>
        <strain evidence="2">NJM9701</strain>
    </source>
</reference>
<dbReference type="EMBL" id="KI913965">
    <property type="protein sequence ID" value="ETW00057.1"/>
    <property type="molecule type" value="Genomic_DNA"/>
</dbReference>
<proteinExistence type="predicted"/>
<accession>A0A024U2D5</accession>
<dbReference type="GeneID" id="20084537"/>
<name>A0A024U2D5_9STRA</name>
<gene>
    <name evidence="2" type="ORF">H310_07487</name>
</gene>
<evidence type="ECO:0000313" key="2">
    <source>
        <dbReference type="EMBL" id="ETW00057.1"/>
    </source>
</evidence>
<dbReference type="InterPro" id="IPR036770">
    <property type="entry name" value="Ankyrin_rpt-contain_sf"/>
</dbReference>
<dbReference type="OrthoDB" id="77374at2759"/>